<comment type="similarity">
    <text evidence="1">Belongs to the IAA-amido conjugating enzyme family.</text>
</comment>
<dbReference type="InterPro" id="IPR055378">
    <property type="entry name" value="GH3_C"/>
</dbReference>
<evidence type="ECO:0000256" key="2">
    <source>
        <dbReference type="ARBA" id="ARBA00022598"/>
    </source>
</evidence>
<evidence type="ECO:0000313" key="6">
    <source>
        <dbReference type="Proteomes" id="UP000467841"/>
    </source>
</evidence>
<comment type="caution">
    <text evidence="5">The sequence shown here is derived from an EMBL/GenBank/DDBJ whole genome shotgun (WGS) entry which is preliminary data.</text>
</comment>
<feature type="domain" description="GH3 C-terminal" evidence="4">
    <location>
        <begin position="439"/>
        <end position="562"/>
    </location>
</feature>
<dbReference type="Proteomes" id="UP000467841">
    <property type="component" value="Unassembled WGS sequence"/>
</dbReference>
<dbReference type="EMBL" id="CACVBM020001218">
    <property type="protein sequence ID" value="CAA7039918.1"/>
    <property type="molecule type" value="Genomic_DNA"/>
</dbReference>
<proteinExistence type="inferred from homology"/>
<dbReference type="PANTHER" id="PTHR31901">
    <property type="entry name" value="GH3 DOMAIN-CONTAINING PROTEIN"/>
    <property type="match status" value="1"/>
</dbReference>
<evidence type="ECO:0008006" key="7">
    <source>
        <dbReference type="Google" id="ProtNLM"/>
    </source>
</evidence>
<dbReference type="Pfam" id="PF23572">
    <property type="entry name" value="GH3_C"/>
    <property type="match status" value="1"/>
</dbReference>
<gene>
    <name evidence="5" type="ORF">MERR_LOCUS27153</name>
</gene>
<name>A0A6D2JJ89_9BRAS</name>
<sequence>MLPRFDPTNPKACLSLLEDVTTNVKQIQDSVLESILSRNAQTEYLRGFLNGQLDKHSFKKNLPIVHYEDYRSYIDRVANGEPFDLICDRPFSLFLASTGTSGGVPKLLPLTAEAMEQRILFASLYAPLVFKHIEGVSEGKSLMFYFVTRESETASGFPVRFMFTCVLKSVNPTNSFLWDRVQISPHAIATCEDTAQGMYCQLLCGLLQRENVARLGAPFASSFLKVINFLEDHWDELCSNIRTGQLSDWITEPQCVSGIGKFLTAPNPDLASLVEQECSKTSWEGILRRLWPKAKCIEAVATGSMAQYTPLLEFYGGGLPLISSSYGSSECFLGINVSPLSKPCDVSYTIIPNMGYFEFLEVEKDHQEGCVDPSAVVDLVDVKIGHDYELIITTFSGLYRYRLGDVLRVTGFYNNAPQFYYVRRQKVVLSVDVDKTNEEDLLKAVTNATLLLKQHDLMLMDFTSRVDSSTFPGHYVVYWELGSKFKDAKIEPDRDVLEECCFAIEESLDSVYRKLRKHDKNIGPLEIKVVRRGAFDELMNFFLSRGSSLSQYKTPRLVTSEEALKILDAAVVSEFLSPRTPSWEPREMHTGR</sequence>
<dbReference type="OrthoDB" id="10004661at2759"/>
<protein>
    <recommendedName>
        <fullName evidence="7">GH3 auxin-responsive promoter</fullName>
    </recommendedName>
</protein>
<organism evidence="5 6">
    <name type="scientific">Microthlaspi erraticum</name>
    <dbReference type="NCBI Taxonomy" id="1685480"/>
    <lineage>
        <taxon>Eukaryota</taxon>
        <taxon>Viridiplantae</taxon>
        <taxon>Streptophyta</taxon>
        <taxon>Embryophyta</taxon>
        <taxon>Tracheophyta</taxon>
        <taxon>Spermatophyta</taxon>
        <taxon>Magnoliopsida</taxon>
        <taxon>eudicotyledons</taxon>
        <taxon>Gunneridae</taxon>
        <taxon>Pentapetalae</taxon>
        <taxon>rosids</taxon>
        <taxon>malvids</taxon>
        <taxon>Brassicales</taxon>
        <taxon>Brassicaceae</taxon>
        <taxon>Coluteocarpeae</taxon>
        <taxon>Microthlaspi</taxon>
    </lineage>
</organism>
<evidence type="ECO:0000259" key="3">
    <source>
        <dbReference type="Pfam" id="PF23571"/>
    </source>
</evidence>
<dbReference type="InterPro" id="IPR055377">
    <property type="entry name" value="GH3_M"/>
</dbReference>
<dbReference type="PANTHER" id="PTHR31901:SF54">
    <property type="entry name" value="AUXIN-RESPONSIVE GH3 FAMILY PROTEIN"/>
    <property type="match status" value="1"/>
</dbReference>
<reference evidence="5" key="1">
    <citation type="submission" date="2020-01" db="EMBL/GenBank/DDBJ databases">
        <authorList>
            <person name="Mishra B."/>
        </authorList>
    </citation>
    <scope>NUCLEOTIDE SEQUENCE [LARGE SCALE GENOMIC DNA]</scope>
</reference>
<dbReference type="GO" id="GO:0005737">
    <property type="term" value="C:cytoplasm"/>
    <property type="evidence" value="ECO:0007669"/>
    <property type="project" value="TreeGrafter"/>
</dbReference>
<accession>A0A6D2JJ89</accession>
<keyword evidence="2" id="KW-0436">Ligase</keyword>
<keyword evidence="6" id="KW-1185">Reference proteome</keyword>
<evidence type="ECO:0000256" key="1">
    <source>
        <dbReference type="ARBA" id="ARBA00008068"/>
    </source>
</evidence>
<evidence type="ECO:0000259" key="4">
    <source>
        <dbReference type="Pfam" id="PF23572"/>
    </source>
</evidence>
<dbReference type="GO" id="GO:0016881">
    <property type="term" value="F:acid-amino acid ligase activity"/>
    <property type="evidence" value="ECO:0007669"/>
    <property type="project" value="TreeGrafter"/>
</dbReference>
<feature type="domain" description="GH3 middle" evidence="3">
    <location>
        <begin position="348"/>
        <end position="424"/>
    </location>
</feature>
<evidence type="ECO:0000313" key="5">
    <source>
        <dbReference type="EMBL" id="CAA7039918.1"/>
    </source>
</evidence>
<dbReference type="InterPro" id="IPR004993">
    <property type="entry name" value="GH3"/>
</dbReference>
<dbReference type="Pfam" id="PF03321">
    <property type="entry name" value="GH3"/>
    <property type="match status" value="1"/>
</dbReference>
<dbReference type="Pfam" id="PF23571">
    <property type="entry name" value="GH3_M"/>
    <property type="match status" value="1"/>
</dbReference>
<dbReference type="AlphaFoldDB" id="A0A6D2JJ89"/>